<evidence type="ECO:0000313" key="2">
    <source>
        <dbReference type="EMBL" id="SCT42721.1"/>
    </source>
</evidence>
<dbReference type="Pfam" id="PF00903">
    <property type="entry name" value="Glyoxalase"/>
    <property type="match status" value="1"/>
</dbReference>
<evidence type="ECO:0000313" key="5">
    <source>
        <dbReference type="Proteomes" id="UP000095768"/>
    </source>
</evidence>
<evidence type="ECO:0000313" key="4">
    <source>
        <dbReference type="Proteomes" id="UP000095412"/>
    </source>
</evidence>
<dbReference type="InterPro" id="IPR004360">
    <property type="entry name" value="Glyas_Fos-R_dOase_dom"/>
</dbReference>
<dbReference type="EMBL" id="FMPG01000017">
    <property type="protein sequence ID" value="SCT42721.1"/>
    <property type="molecule type" value="Genomic_DNA"/>
</dbReference>
<dbReference type="Gene3D" id="3.10.180.10">
    <property type="entry name" value="2,3-Dihydroxybiphenyl 1,2-Dioxygenase, domain 1"/>
    <property type="match status" value="1"/>
</dbReference>
<dbReference type="Proteomes" id="UP000095412">
    <property type="component" value="Unassembled WGS sequence"/>
</dbReference>
<dbReference type="Proteomes" id="UP000095768">
    <property type="component" value="Unassembled WGS sequence"/>
</dbReference>
<name>A0A1D4R5J0_9STAP</name>
<dbReference type="SUPFAM" id="SSF54593">
    <property type="entry name" value="Glyoxalase/Bleomycin resistance protein/Dihydroxybiphenyl dioxygenase"/>
    <property type="match status" value="1"/>
</dbReference>
<accession>A0A1D4R5J0</accession>
<evidence type="ECO:0000313" key="3">
    <source>
        <dbReference type="EMBL" id="SCT46442.1"/>
    </source>
</evidence>
<sequence>MEFYQMPMFNKILVKNIEKAEKWYEKTLGFKSVFKFRNDKNEVLMNHLRLEKYQDLMLISQTDFEVGNSIYLNILIKDIEEKSQNISQKFIVNQLEEQPWNSKEMTIKDRDGHLITLTQSNINDTDFEKLMKQTSKDY</sequence>
<dbReference type="EMBL" id="FMPI01000028">
    <property type="protein sequence ID" value="SCT46442.1"/>
    <property type="molecule type" value="Genomic_DNA"/>
</dbReference>
<dbReference type="RefSeq" id="WP_069996580.1">
    <property type="nucleotide sequence ID" value="NZ_FMPG01000017.1"/>
</dbReference>
<reference evidence="3 4" key="2">
    <citation type="submission" date="2016-09" db="EMBL/GenBank/DDBJ databases">
        <authorList>
            <consortium name="Pathogen Informatics"/>
            <person name="Sun Q."/>
            <person name="Inoue M."/>
        </authorList>
    </citation>
    <scope>NUCLEOTIDE SEQUENCE [LARGE SCALE GENOMIC DNA]</scope>
    <source>
        <strain evidence="3 4">82C</strain>
    </source>
</reference>
<dbReference type="OrthoDB" id="9796521at2"/>
<evidence type="ECO:0000259" key="1">
    <source>
        <dbReference type="Pfam" id="PF00903"/>
    </source>
</evidence>
<gene>
    <name evidence="2" type="ORF">SAMEA2297795_02482</name>
    <name evidence="3" type="ORF">SAMEA2297796_02452</name>
</gene>
<dbReference type="AlphaFoldDB" id="A0A1D4R5J0"/>
<proteinExistence type="predicted"/>
<reference evidence="2 5" key="1">
    <citation type="submission" date="2016-09" db="EMBL/GenBank/DDBJ databases">
        <authorList>
            <consortium name="Pathogen Informatics"/>
        </authorList>
    </citation>
    <scope>NUCLEOTIDE SEQUENCE [LARGE SCALE GENOMIC DNA]</scope>
    <source>
        <strain evidence="2 5">82B</strain>
    </source>
</reference>
<dbReference type="InterPro" id="IPR029068">
    <property type="entry name" value="Glyas_Bleomycin-R_OHBP_Dase"/>
</dbReference>
<keyword evidence="4" id="KW-1185">Reference proteome</keyword>
<organism evidence="2 5">
    <name type="scientific">Staphylococcus caeli</name>
    <dbReference type="NCBI Taxonomy" id="2201815"/>
    <lineage>
        <taxon>Bacteria</taxon>
        <taxon>Bacillati</taxon>
        <taxon>Bacillota</taxon>
        <taxon>Bacilli</taxon>
        <taxon>Bacillales</taxon>
        <taxon>Staphylococcaceae</taxon>
        <taxon>Staphylococcus</taxon>
    </lineage>
</organism>
<protein>
    <submittedName>
        <fullName evidence="2">Glyoxalase</fullName>
    </submittedName>
</protein>
<feature type="domain" description="Glyoxalase/fosfomycin resistance/dioxygenase" evidence="1">
    <location>
        <begin position="12"/>
        <end position="115"/>
    </location>
</feature>